<evidence type="ECO:0000313" key="2">
    <source>
        <dbReference type="Proteomes" id="UP000593567"/>
    </source>
</evidence>
<gene>
    <name evidence="1" type="ORF">EB796_019819</name>
</gene>
<dbReference type="AlphaFoldDB" id="A0A7J7J6K8"/>
<reference evidence="1" key="1">
    <citation type="submission" date="2020-06" db="EMBL/GenBank/DDBJ databases">
        <title>Draft genome of Bugula neritina, a colonial animal packing powerful symbionts and potential medicines.</title>
        <authorList>
            <person name="Rayko M."/>
        </authorList>
    </citation>
    <scope>NUCLEOTIDE SEQUENCE [LARGE SCALE GENOMIC DNA]</scope>
    <source>
        <strain evidence="1">Kwan_BN1</strain>
    </source>
</reference>
<proteinExistence type="predicted"/>
<evidence type="ECO:0000313" key="1">
    <source>
        <dbReference type="EMBL" id="KAF6021870.1"/>
    </source>
</evidence>
<organism evidence="1 2">
    <name type="scientific">Bugula neritina</name>
    <name type="common">Brown bryozoan</name>
    <name type="synonym">Sertularia neritina</name>
    <dbReference type="NCBI Taxonomy" id="10212"/>
    <lineage>
        <taxon>Eukaryota</taxon>
        <taxon>Metazoa</taxon>
        <taxon>Spiralia</taxon>
        <taxon>Lophotrochozoa</taxon>
        <taxon>Bryozoa</taxon>
        <taxon>Gymnolaemata</taxon>
        <taxon>Cheilostomatida</taxon>
        <taxon>Flustrina</taxon>
        <taxon>Buguloidea</taxon>
        <taxon>Bugulidae</taxon>
        <taxon>Bugula</taxon>
    </lineage>
</organism>
<comment type="caution">
    <text evidence="1">The sequence shown here is derived from an EMBL/GenBank/DDBJ whole genome shotgun (WGS) entry which is preliminary data.</text>
</comment>
<accession>A0A7J7J6K8</accession>
<sequence length="350" mass="39970">MTDCALFSQEYRCDYDSNATFSNKLAWNNPYLRRFDKKDEKCKSWHISTSVLSSLHLHSKSYDSCADTLWPGYYITSSGGKEFCDAHTLMPVVFIPGSVLHPVVKLLTPSNDFLDVDFHRDMHNLIFCCRDVPISYPILQDDYLFPFPLQSLTFASSIFNINGTAVTSQVRANSGSYINQIHLYVWLQYSVLFLSQDSKVKYMLKVNVTEDSDPVILKTPELDPDVWYMVYASTNEQQTVLRVFNGTGDEMYYGQTSSGLLAHEFPADSFEFRFRGQMSCLMLFYDKTTIPILMSHVATLCVDSVPRFVDSFKDKSYETISSSHDVYVRNNMALMSTNGGVLHFICISLQ</sequence>
<protein>
    <submittedName>
        <fullName evidence="1">Uncharacterized protein</fullName>
    </submittedName>
</protein>
<dbReference type="Proteomes" id="UP000593567">
    <property type="component" value="Unassembled WGS sequence"/>
</dbReference>
<dbReference type="EMBL" id="VXIV02002944">
    <property type="protein sequence ID" value="KAF6021870.1"/>
    <property type="molecule type" value="Genomic_DNA"/>
</dbReference>
<keyword evidence="2" id="KW-1185">Reference proteome</keyword>
<name>A0A7J7J6K8_BUGNE</name>